<evidence type="ECO:0000313" key="4">
    <source>
        <dbReference type="Proteomes" id="UP001044222"/>
    </source>
</evidence>
<dbReference type="EC" id="2.3.1.-" evidence="1"/>
<dbReference type="PANTHER" id="PTHR15298">
    <property type="entry name" value="L-COA N-ACYLTRANSFERASE-RELATED"/>
    <property type="match status" value="1"/>
</dbReference>
<evidence type="ECO:0000256" key="1">
    <source>
        <dbReference type="RuleBase" id="RU368002"/>
    </source>
</evidence>
<feature type="domain" description="N-acetyltransferase" evidence="2">
    <location>
        <begin position="145"/>
        <end position="276"/>
    </location>
</feature>
<evidence type="ECO:0000259" key="2">
    <source>
        <dbReference type="PROSITE" id="PS51186"/>
    </source>
</evidence>
<dbReference type="PANTHER" id="PTHR15298:SF15">
    <property type="entry name" value="GLYCINE N-ACYLTRANSFERASE-LIKE PROTEIN"/>
    <property type="match status" value="1"/>
</dbReference>
<dbReference type="SUPFAM" id="SSF55729">
    <property type="entry name" value="Acyl-CoA N-acyltransferases (Nat)"/>
    <property type="match status" value="1"/>
</dbReference>
<comment type="caution">
    <text evidence="3">The sequence shown here is derived from an EMBL/GenBank/DDBJ whole genome shotgun (WGS) entry which is preliminary data.</text>
</comment>
<comment type="similarity">
    <text evidence="1">Belongs to the glycine N-acyltransferase family.</text>
</comment>
<dbReference type="InterPro" id="IPR000182">
    <property type="entry name" value="GNAT_dom"/>
</dbReference>
<dbReference type="EMBL" id="JAFIRN010000018">
    <property type="protein sequence ID" value="KAG5831471.1"/>
    <property type="molecule type" value="Genomic_DNA"/>
</dbReference>
<dbReference type="Pfam" id="PF06021">
    <property type="entry name" value="Gly_acyl_tr_N"/>
    <property type="match status" value="1"/>
</dbReference>
<accession>A0A9D3LJQ6</accession>
<dbReference type="InterPro" id="IPR015938">
    <property type="entry name" value="Glycine_N-acyltransferase_N"/>
</dbReference>
<protein>
    <recommendedName>
        <fullName evidence="1">Glycine N-acyltransferase-like protein</fullName>
        <ecNumber evidence="1">2.3.1.-</ecNumber>
    </recommendedName>
</protein>
<keyword evidence="1" id="KW-0012">Acyltransferase</keyword>
<reference evidence="3" key="1">
    <citation type="submission" date="2021-01" db="EMBL/GenBank/DDBJ databases">
        <title>A chromosome-scale assembly of European eel, Anguilla anguilla.</title>
        <authorList>
            <person name="Henkel C."/>
            <person name="Jong-Raadsen S.A."/>
            <person name="Dufour S."/>
            <person name="Weltzien F.-A."/>
            <person name="Palstra A.P."/>
            <person name="Pelster B."/>
            <person name="Spaink H.P."/>
            <person name="Van Den Thillart G.E."/>
            <person name="Jansen H."/>
            <person name="Zahm M."/>
            <person name="Klopp C."/>
            <person name="Cedric C."/>
            <person name="Louis A."/>
            <person name="Berthelot C."/>
            <person name="Parey E."/>
            <person name="Roest Crollius H."/>
            <person name="Montfort J."/>
            <person name="Robinson-Rechavi M."/>
            <person name="Bucao C."/>
            <person name="Bouchez O."/>
            <person name="Gislard M."/>
            <person name="Lluch J."/>
            <person name="Milhes M."/>
            <person name="Lampietro C."/>
            <person name="Lopez Roques C."/>
            <person name="Donnadieu C."/>
            <person name="Braasch I."/>
            <person name="Desvignes T."/>
            <person name="Postlethwait J."/>
            <person name="Bobe J."/>
            <person name="Guiguen Y."/>
            <person name="Dirks R."/>
        </authorList>
    </citation>
    <scope>NUCLEOTIDE SEQUENCE</scope>
    <source>
        <strain evidence="3">Tag_6206</strain>
        <tissue evidence="3">Liver</tissue>
    </source>
</reference>
<sequence length="276" mass="31748">MRVLTGDQLHTVETLLKVFLPQSQQVYGCVFLINRRQSDPVDVLVDNWPDFTTILCLPQNKEEGDLFKTICMFTKDEPTLRKILGQTDVLPWQEFFCLGLDLCHEDTVMCVAGDRRVSAEKDAVARQMRLEDLSRLPEWDSNLTLRLSCLDESHVDLVNRTWKFSQGALSARMIRDMICHFPSCCLLDEEGKAVAWILTYANCALGLLYTAPEHRGRGYATVLISTMATRLHAQGYPVYCFIEEENHLSYRLFKKLGFTEDPSYRAAWFTFSKVQK</sequence>
<dbReference type="InterPro" id="IPR010313">
    <property type="entry name" value="Glycine_N-acyltransferase"/>
</dbReference>
<dbReference type="PROSITE" id="PS51186">
    <property type="entry name" value="GNAT"/>
    <property type="match status" value="1"/>
</dbReference>
<dbReference type="InterPro" id="IPR016181">
    <property type="entry name" value="Acyl_CoA_acyltransferase"/>
</dbReference>
<dbReference type="Gene3D" id="3.40.630.30">
    <property type="match status" value="1"/>
</dbReference>
<proteinExistence type="inferred from homology"/>
<dbReference type="Pfam" id="PF08445">
    <property type="entry name" value="FR47"/>
    <property type="match status" value="1"/>
</dbReference>
<dbReference type="GO" id="GO:0005739">
    <property type="term" value="C:mitochondrion"/>
    <property type="evidence" value="ECO:0007669"/>
    <property type="project" value="InterPro"/>
</dbReference>
<dbReference type="Proteomes" id="UP001044222">
    <property type="component" value="Chromosome 18"/>
</dbReference>
<name>A0A9D3LJQ6_ANGAN</name>
<dbReference type="InterPro" id="IPR013653">
    <property type="entry name" value="GCN5-like_dom"/>
</dbReference>
<organism evidence="3 4">
    <name type="scientific">Anguilla anguilla</name>
    <name type="common">European freshwater eel</name>
    <name type="synonym">Muraena anguilla</name>
    <dbReference type="NCBI Taxonomy" id="7936"/>
    <lineage>
        <taxon>Eukaryota</taxon>
        <taxon>Metazoa</taxon>
        <taxon>Chordata</taxon>
        <taxon>Craniata</taxon>
        <taxon>Vertebrata</taxon>
        <taxon>Euteleostomi</taxon>
        <taxon>Actinopterygii</taxon>
        <taxon>Neopterygii</taxon>
        <taxon>Teleostei</taxon>
        <taxon>Anguilliformes</taxon>
        <taxon>Anguillidae</taxon>
        <taxon>Anguilla</taxon>
    </lineage>
</organism>
<dbReference type="AlphaFoldDB" id="A0A9D3LJQ6"/>
<dbReference type="CDD" id="cd04301">
    <property type="entry name" value="NAT_SF"/>
    <property type="match status" value="1"/>
</dbReference>
<evidence type="ECO:0000313" key="3">
    <source>
        <dbReference type="EMBL" id="KAG5831471.1"/>
    </source>
</evidence>
<gene>
    <name evidence="3" type="ORF">ANANG_G00304060</name>
</gene>
<dbReference type="GO" id="GO:0047961">
    <property type="term" value="F:glycine N-acyltransferase activity"/>
    <property type="evidence" value="ECO:0007669"/>
    <property type="project" value="InterPro"/>
</dbReference>
<keyword evidence="1" id="KW-0808">Transferase</keyword>
<keyword evidence="4" id="KW-1185">Reference proteome</keyword>